<reference evidence="2 3" key="1">
    <citation type="submission" date="2020-05" db="EMBL/GenBank/DDBJ databases">
        <title>Identification and distribution of gene clusters putatively required for synthesis of sphingolipid metabolism inhibitors in phylogenetically diverse species of the filamentous fungus Fusarium.</title>
        <authorList>
            <person name="Kim H.-S."/>
            <person name="Busman M."/>
            <person name="Brown D.W."/>
            <person name="Divon H."/>
            <person name="Uhlig S."/>
            <person name="Proctor R.H."/>
        </authorList>
    </citation>
    <scope>NUCLEOTIDE SEQUENCE [LARGE SCALE GENOMIC DNA]</scope>
    <source>
        <strain evidence="2 3">NRRL 66333</strain>
    </source>
</reference>
<accession>A0A8H5L9H3</accession>
<gene>
    <name evidence="2" type="ORF">FSUBG_11800</name>
</gene>
<sequence>MSSLCNYSHPELQITDGLIRQDTGRLFPYNPEFYNNATGLYGPGTIYCWYMLLVSVLASWAFCLADEDGPKKPGLSNDLLGALAYPRSILTCFGPFNTTQLDLNHIPPDTVILGQRVVDITGPLTICYSATPFLLILIVGFMIDTDYARDWKPKPSARWVVNVAYGYSSLMLTIFHFSLGDIGTSFFIALYEAMLPVMLTVIYLFTAFIGLTFLTGIIMLVWSMIEKNYNNVVEALKALGGCIFFAGMLVVPSMLMIHRDRSTSIPDLGIRVSERDQLATLIVGIVTLTFTVVDVLRNFYRERHREEVADSEM</sequence>
<feature type="transmembrane region" description="Helical" evidence="1">
    <location>
        <begin position="163"/>
        <end position="190"/>
    </location>
</feature>
<feature type="transmembrane region" description="Helical" evidence="1">
    <location>
        <begin position="44"/>
        <end position="65"/>
    </location>
</feature>
<keyword evidence="1" id="KW-1133">Transmembrane helix</keyword>
<evidence type="ECO:0000256" key="1">
    <source>
        <dbReference type="SAM" id="Phobius"/>
    </source>
</evidence>
<dbReference type="AlphaFoldDB" id="A0A8H5L9H3"/>
<dbReference type="EMBL" id="JAAOAV010000234">
    <property type="protein sequence ID" value="KAF5587503.1"/>
    <property type="molecule type" value="Genomic_DNA"/>
</dbReference>
<organism evidence="2 3">
    <name type="scientific">Gibberella subglutinans</name>
    <name type="common">Fusarium subglutinans</name>
    <dbReference type="NCBI Taxonomy" id="42677"/>
    <lineage>
        <taxon>Eukaryota</taxon>
        <taxon>Fungi</taxon>
        <taxon>Dikarya</taxon>
        <taxon>Ascomycota</taxon>
        <taxon>Pezizomycotina</taxon>
        <taxon>Sordariomycetes</taxon>
        <taxon>Hypocreomycetidae</taxon>
        <taxon>Hypocreales</taxon>
        <taxon>Nectriaceae</taxon>
        <taxon>Fusarium</taxon>
        <taxon>Fusarium fujikuroi species complex</taxon>
    </lineage>
</organism>
<name>A0A8H5L9H3_GIBSU</name>
<evidence type="ECO:0000313" key="3">
    <source>
        <dbReference type="Proteomes" id="UP000547976"/>
    </source>
</evidence>
<feature type="transmembrane region" description="Helical" evidence="1">
    <location>
        <begin position="237"/>
        <end position="257"/>
    </location>
</feature>
<keyword evidence="1" id="KW-0812">Transmembrane</keyword>
<protein>
    <submittedName>
        <fullName evidence="2">Uncharacterized protein</fullName>
    </submittedName>
</protein>
<feature type="transmembrane region" description="Helical" evidence="1">
    <location>
        <begin position="125"/>
        <end position="143"/>
    </location>
</feature>
<dbReference type="RefSeq" id="XP_036532743.1">
    <property type="nucleotide sequence ID" value="XM_036676522.1"/>
</dbReference>
<keyword evidence="1" id="KW-0472">Membrane</keyword>
<dbReference type="GeneID" id="59311240"/>
<feature type="transmembrane region" description="Helical" evidence="1">
    <location>
        <begin position="278"/>
        <end position="296"/>
    </location>
</feature>
<feature type="transmembrane region" description="Helical" evidence="1">
    <location>
        <begin position="202"/>
        <end position="225"/>
    </location>
</feature>
<dbReference type="Proteomes" id="UP000547976">
    <property type="component" value="Unassembled WGS sequence"/>
</dbReference>
<comment type="caution">
    <text evidence="2">The sequence shown here is derived from an EMBL/GenBank/DDBJ whole genome shotgun (WGS) entry which is preliminary data.</text>
</comment>
<dbReference type="OrthoDB" id="3552356at2759"/>
<evidence type="ECO:0000313" key="2">
    <source>
        <dbReference type="EMBL" id="KAF5587503.1"/>
    </source>
</evidence>
<keyword evidence="3" id="KW-1185">Reference proteome</keyword>
<proteinExistence type="predicted"/>